<evidence type="ECO:0000256" key="1">
    <source>
        <dbReference type="ARBA" id="ARBA00004651"/>
    </source>
</evidence>
<comment type="similarity">
    <text evidence="2">Belongs to the G-protein coupled receptor 2 family.</text>
</comment>
<dbReference type="GO" id="GO:0007166">
    <property type="term" value="P:cell surface receptor signaling pathway"/>
    <property type="evidence" value="ECO:0007669"/>
    <property type="project" value="InterPro"/>
</dbReference>
<dbReference type="PROSITE" id="PS50227">
    <property type="entry name" value="G_PROTEIN_RECEP_F2_3"/>
    <property type="match status" value="1"/>
</dbReference>
<keyword evidence="4 11" id="KW-0812">Transmembrane</keyword>
<keyword evidence="7 11" id="KW-0472">Membrane</keyword>
<dbReference type="Pfam" id="PF02793">
    <property type="entry name" value="HRM"/>
    <property type="match status" value="1"/>
</dbReference>
<keyword evidence="9" id="KW-0325">Glycoprotein</keyword>
<dbReference type="PANTHER" id="PTHR45620">
    <property type="entry name" value="PDF RECEPTOR-LIKE PROTEIN-RELATED"/>
    <property type="match status" value="1"/>
</dbReference>
<keyword evidence="5 11" id="KW-1133">Transmembrane helix</keyword>
<evidence type="ECO:0000256" key="11">
    <source>
        <dbReference type="SAM" id="Phobius"/>
    </source>
</evidence>
<dbReference type="eggNOG" id="KOG4564">
    <property type="taxonomic scope" value="Eukaryota"/>
</dbReference>
<name>T1JQP4_TETUR</name>
<feature type="domain" description="G-protein coupled receptors family 2 profile 1" evidence="12">
    <location>
        <begin position="23"/>
        <end position="114"/>
    </location>
</feature>
<evidence type="ECO:0000256" key="9">
    <source>
        <dbReference type="ARBA" id="ARBA00023180"/>
    </source>
</evidence>
<dbReference type="Pfam" id="PF00002">
    <property type="entry name" value="7tm_2"/>
    <property type="match status" value="1"/>
</dbReference>
<dbReference type="PRINTS" id="PR01127">
    <property type="entry name" value="DIUHORMONER"/>
</dbReference>
<evidence type="ECO:0000256" key="7">
    <source>
        <dbReference type="ARBA" id="ARBA00023136"/>
    </source>
</evidence>
<keyword evidence="6" id="KW-0297">G-protein coupled receptor</keyword>
<dbReference type="Gene3D" id="4.10.1240.10">
    <property type="entry name" value="GPCR, family 2, extracellular hormone receptor domain"/>
    <property type="match status" value="1"/>
</dbReference>
<feature type="transmembrane region" description="Helical" evidence="11">
    <location>
        <begin position="132"/>
        <end position="155"/>
    </location>
</feature>
<dbReference type="InterPro" id="IPR036445">
    <property type="entry name" value="GPCR_2_extracell_dom_sf"/>
</dbReference>
<evidence type="ECO:0000256" key="5">
    <source>
        <dbReference type="ARBA" id="ARBA00022989"/>
    </source>
</evidence>
<dbReference type="InterPro" id="IPR017983">
    <property type="entry name" value="GPCR_2_secretin-like_CS"/>
</dbReference>
<accession>T1JQP4</accession>
<dbReference type="OMA" id="WGCPAIC"/>
<feature type="transmembrane region" description="Helical" evidence="11">
    <location>
        <begin position="292"/>
        <end position="317"/>
    </location>
</feature>
<dbReference type="EMBL" id="CAEY01000440">
    <property type="status" value="NOT_ANNOTATED_CDS"/>
    <property type="molecule type" value="Genomic_DNA"/>
</dbReference>
<dbReference type="GO" id="GO:0005886">
    <property type="term" value="C:plasma membrane"/>
    <property type="evidence" value="ECO:0007669"/>
    <property type="project" value="UniProtKB-SubCell"/>
</dbReference>
<dbReference type="InterPro" id="IPR017981">
    <property type="entry name" value="GPCR_2-like_7TM"/>
</dbReference>
<keyword evidence="8" id="KW-0675">Receptor</keyword>
<evidence type="ECO:0000313" key="15">
    <source>
        <dbReference type="Proteomes" id="UP000015104"/>
    </source>
</evidence>
<sequence length="500" mass="57344">METNEVNYNASEILDKINDDLVDCSYTNNSNDNGIVYSSTESTPIEVNGKIHCPPTWDRISCWPLTLVNDIAVIPCFAELNDVPYDTSRNASRMCLPNGFWAEKSDYSKCKALEQEIAQNFNEFTDLSDASIVYYFGYGLSIVALFIALAILITFKDLHCIRNTIHINLMLSYMFHALTWIATASLQDSSLATYKISFHGICFLYILLTYFTASSFFWMFLEGLYLYILVVRTFSIERINLILFALIGWGFPVILVTLWAPIKYLYPNQEDEETLTVKSFNCPWQVINIIDLIYICPISIVLVVNLFFLGVIIYVLVSKTRASEASQEFQQYRKAVKALLVLTPLLGIAYILLLVTPDSGNAKIVYTYIHATLNSTQGFTVAVLYCFLNAEVRNSLRYHIERWRNVRTLRHGDYPLPVNRTFSSRTLRGRKSEYRLRYTSSITRNPHHRCQSSYSSPPHLLITNQYNSKNVKNGSKVETQLIQSQSTNGTNKRNVFEEYL</sequence>
<dbReference type="PANTHER" id="PTHR45620:SF15">
    <property type="entry name" value="DIURETIC HORMONE 44 RECEPTOR 1-RELATED"/>
    <property type="match status" value="1"/>
</dbReference>
<reference evidence="14" key="2">
    <citation type="submission" date="2015-06" db="UniProtKB">
        <authorList>
            <consortium name="EnsemblMetazoa"/>
        </authorList>
    </citation>
    <scope>IDENTIFICATION</scope>
</reference>
<dbReference type="HOGENOM" id="CLU_002753_4_1_1"/>
<feature type="transmembrane region" description="Helical" evidence="11">
    <location>
        <begin position="368"/>
        <end position="388"/>
    </location>
</feature>
<dbReference type="InterPro" id="IPR001879">
    <property type="entry name" value="GPCR_2_extracellular_dom"/>
</dbReference>
<feature type="domain" description="G-protein coupled receptors family 2 profile 2" evidence="13">
    <location>
        <begin position="130"/>
        <end position="389"/>
    </location>
</feature>
<proteinExistence type="inferred from homology"/>
<dbReference type="PROSITE" id="PS00650">
    <property type="entry name" value="G_PROTEIN_RECEP_F2_2"/>
    <property type="match status" value="1"/>
</dbReference>
<dbReference type="AlphaFoldDB" id="T1JQP4"/>
<gene>
    <name evidence="14" type="primary">107360191</name>
</gene>
<feature type="transmembrane region" description="Helical" evidence="11">
    <location>
        <begin position="198"/>
        <end position="221"/>
    </location>
</feature>
<dbReference type="STRING" id="32264.T1JQP4"/>
<feature type="transmembrane region" description="Helical" evidence="11">
    <location>
        <begin position="241"/>
        <end position="262"/>
    </location>
</feature>
<evidence type="ECO:0000259" key="12">
    <source>
        <dbReference type="PROSITE" id="PS50227"/>
    </source>
</evidence>
<keyword evidence="15" id="KW-1185">Reference proteome</keyword>
<dbReference type="InterPro" id="IPR002001">
    <property type="entry name" value="GPCR_2_diuretic_rcpt"/>
</dbReference>
<dbReference type="InterPro" id="IPR050332">
    <property type="entry name" value="GPCR_2"/>
</dbReference>
<protein>
    <recommendedName>
        <fullName evidence="16">G-protein coupled receptors family 2 profile 2 domain-containing protein</fullName>
    </recommendedName>
</protein>
<keyword evidence="10" id="KW-0807">Transducer</keyword>
<dbReference type="PROSITE" id="PS50261">
    <property type="entry name" value="G_PROTEIN_RECEP_F2_4"/>
    <property type="match status" value="1"/>
</dbReference>
<organism evidence="14 15">
    <name type="scientific">Tetranychus urticae</name>
    <name type="common">Two-spotted spider mite</name>
    <dbReference type="NCBI Taxonomy" id="32264"/>
    <lineage>
        <taxon>Eukaryota</taxon>
        <taxon>Metazoa</taxon>
        <taxon>Ecdysozoa</taxon>
        <taxon>Arthropoda</taxon>
        <taxon>Chelicerata</taxon>
        <taxon>Arachnida</taxon>
        <taxon>Acari</taxon>
        <taxon>Acariformes</taxon>
        <taxon>Trombidiformes</taxon>
        <taxon>Prostigmata</taxon>
        <taxon>Eleutherengona</taxon>
        <taxon>Raphignathae</taxon>
        <taxon>Tetranychoidea</taxon>
        <taxon>Tetranychidae</taxon>
        <taxon>Tetranychus</taxon>
    </lineage>
</organism>
<evidence type="ECO:0000256" key="3">
    <source>
        <dbReference type="ARBA" id="ARBA00022475"/>
    </source>
</evidence>
<evidence type="ECO:0000256" key="2">
    <source>
        <dbReference type="ARBA" id="ARBA00005314"/>
    </source>
</evidence>
<dbReference type="GO" id="GO:0008036">
    <property type="term" value="F:diuretic hormone receptor activity"/>
    <property type="evidence" value="ECO:0007669"/>
    <property type="project" value="InterPro"/>
</dbReference>
<evidence type="ECO:0000256" key="6">
    <source>
        <dbReference type="ARBA" id="ARBA00023040"/>
    </source>
</evidence>
<dbReference type="Gene3D" id="1.20.1070.10">
    <property type="entry name" value="Rhodopsin 7-helix transmembrane proteins"/>
    <property type="match status" value="1"/>
</dbReference>
<evidence type="ECO:0000256" key="10">
    <source>
        <dbReference type="ARBA" id="ARBA00023224"/>
    </source>
</evidence>
<evidence type="ECO:0000256" key="8">
    <source>
        <dbReference type="ARBA" id="ARBA00023170"/>
    </source>
</evidence>
<reference evidence="15" key="1">
    <citation type="submission" date="2011-08" db="EMBL/GenBank/DDBJ databases">
        <authorList>
            <person name="Rombauts S."/>
        </authorList>
    </citation>
    <scope>NUCLEOTIDE SEQUENCE</scope>
    <source>
        <strain evidence="15">London</strain>
    </source>
</reference>
<comment type="subcellular location">
    <subcellularLocation>
        <location evidence="1">Cell membrane</location>
        <topology evidence="1">Multi-pass membrane protein</topology>
    </subcellularLocation>
</comment>
<dbReference type="GO" id="GO:0008528">
    <property type="term" value="F:G protein-coupled peptide receptor activity"/>
    <property type="evidence" value="ECO:0007669"/>
    <property type="project" value="TreeGrafter"/>
</dbReference>
<feature type="transmembrane region" description="Helical" evidence="11">
    <location>
        <begin position="338"/>
        <end position="356"/>
    </location>
</feature>
<evidence type="ECO:0000313" key="14">
    <source>
        <dbReference type="EnsemblMetazoa" id="tetur01g03970.1"/>
    </source>
</evidence>
<dbReference type="SUPFAM" id="SSF81321">
    <property type="entry name" value="Family A G protein-coupled receptor-like"/>
    <property type="match status" value="1"/>
</dbReference>
<evidence type="ECO:0000259" key="13">
    <source>
        <dbReference type="PROSITE" id="PS50261"/>
    </source>
</evidence>
<dbReference type="GO" id="GO:0017046">
    <property type="term" value="F:peptide hormone binding"/>
    <property type="evidence" value="ECO:0007669"/>
    <property type="project" value="TreeGrafter"/>
</dbReference>
<dbReference type="SUPFAM" id="SSF111418">
    <property type="entry name" value="Hormone receptor domain"/>
    <property type="match status" value="1"/>
</dbReference>
<dbReference type="EnsemblMetazoa" id="tetur01g03970.1">
    <property type="protein sequence ID" value="tetur01g03970.1"/>
    <property type="gene ID" value="tetur01g03970"/>
</dbReference>
<evidence type="ECO:0000256" key="4">
    <source>
        <dbReference type="ARBA" id="ARBA00022692"/>
    </source>
</evidence>
<dbReference type="PRINTS" id="PR00249">
    <property type="entry name" value="GPCRSECRETIN"/>
</dbReference>
<dbReference type="InterPro" id="IPR000832">
    <property type="entry name" value="GPCR_2_secretin-like"/>
</dbReference>
<dbReference type="OrthoDB" id="6022368at2759"/>
<evidence type="ECO:0008006" key="16">
    <source>
        <dbReference type="Google" id="ProtNLM"/>
    </source>
</evidence>
<feature type="transmembrane region" description="Helical" evidence="11">
    <location>
        <begin position="167"/>
        <end position="186"/>
    </location>
</feature>
<dbReference type="KEGG" id="tut:107360191"/>
<dbReference type="SMART" id="SM00008">
    <property type="entry name" value="HormR"/>
    <property type="match status" value="1"/>
</dbReference>
<dbReference type="Proteomes" id="UP000015104">
    <property type="component" value="Unassembled WGS sequence"/>
</dbReference>
<keyword evidence="3" id="KW-1003">Cell membrane</keyword>
<dbReference type="GO" id="GO:0007188">
    <property type="term" value="P:adenylate cyclase-modulating G protein-coupled receptor signaling pathway"/>
    <property type="evidence" value="ECO:0007669"/>
    <property type="project" value="TreeGrafter"/>
</dbReference>